<evidence type="ECO:0000313" key="10">
    <source>
        <dbReference type="EMBL" id="CAH1399307.1"/>
    </source>
</evidence>
<evidence type="ECO:0008006" key="12">
    <source>
        <dbReference type="Google" id="ProtNLM"/>
    </source>
</evidence>
<dbReference type="GO" id="GO:0016020">
    <property type="term" value="C:membrane"/>
    <property type="evidence" value="ECO:0007669"/>
    <property type="project" value="UniProtKB-SubCell"/>
</dbReference>
<dbReference type="GO" id="GO:0004984">
    <property type="term" value="F:olfactory receptor activity"/>
    <property type="evidence" value="ECO:0007669"/>
    <property type="project" value="InterPro"/>
</dbReference>
<evidence type="ECO:0000256" key="4">
    <source>
        <dbReference type="ARBA" id="ARBA00022725"/>
    </source>
</evidence>
<evidence type="ECO:0000256" key="9">
    <source>
        <dbReference type="SAM" id="Phobius"/>
    </source>
</evidence>
<keyword evidence="7" id="KW-0675">Receptor</keyword>
<dbReference type="OrthoDB" id="6616860at2759"/>
<accession>A0A9P0HCA7</accession>
<dbReference type="GO" id="GO:0005549">
    <property type="term" value="F:odorant binding"/>
    <property type="evidence" value="ECO:0007669"/>
    <property type="project" value="InterPro"/>
</dbReference>
<keyword evidence="2" id="KW-0716">Sensory transduction</keyword>
<keyword evidence="11" id="KW-1185">Reference proteome</keyword>
<dbReference type="InterPro" id="IPR004117">
    <property type="entry name" value="7tm6_olfct_rcpt"/>
</dbReference>
<keyword evidence="3 9" id="KW-0812">Transmembrane</keyword>
<dbReference type="GO" id="GO:0007165">
    <property type="term" value="P:signal transduction"/>
    <property type="evidence" value="ECO:0007669"/>
    <property type="project" value="UniProtKB-KW"/>
</dbReference>
<dbReference type="EMBL" id="OV725080">
    <property type="protein sequence ID" value="CAH1399307.1"/>
    <property type="molecule type" value="Genomic_DNA"/>
</dbReference>
<evidence type="ECO:0000256" key="8">
    <source>
        <dbReference type="ARBA" id="ARBA00023224"/>
    </source>
</evidence>
<keyword evidence="6 9" id="KW-0472">Membrane</keyword>
<name>A0A9P0HCA7_NEZVI</name>
<dbReference type="AlphaFoldDB" id="A0A9P0HCA7"/>
<protein>
    <recommendedName>
        <fullName evidence="12">Odorant receptor</fullName>
    </recommendedName>
</protein>
<evidence type="ECO:0000256" key="5">
    <source>
        <dbReference type="ARBA" id="ARBA00022989"/>
    </source>
</evidence>
<organism evidence="10 11">
    <name type="scientific">Nezara viridula</name>
    <name type="common">Southern green stink bug</name>
    <name type="synonym">Cimex viridulus</name>
    <dbReference type="NCBI Taxonomy" id="85310"/>
    <lineage>
        <taxon>Eukaryota</taxon>
        <taxon>Metazoa</taxon>
        <taxon>Ecdysozoa</taxon>
        <taxon>Arthropoda</taxon>
        <taxon>Hexapoda</taxon>
        <taxon>Insecta</taxon>
        <taxon>Pterygota</taxon>
        <taxon>Neoptera</taxon>
        <taxon>Paraneoptera</taxon>
        <taxon>Hemiptera</taxon>
        <taxon>Heteroptera</taxon>
        <taxon>Panheteroptera</taxon>
        <taxon>Pentatomomorpha</taxon>
        <taxon>Pentatomoidea</taxon>
        <taxon>Pentatomidae</taxon>
        <taxon>Pentatominae</taxon>
        <taxon>Nezara</taxon>
    </lineage>
</organism>
<reference evidence="10" key="1">
    <citation type="submission" date="2022-01" db="EMBL/GenBank/DDBJ databases">
        <authorList>
            <person name="King R."/>
        </authorList>
    </citation>
    <scope>NUCLEOTIDE SEQUENCE</scope>
</reference>
<keyword evidence="8" id="KW-0807">Transducer</keyword>
<evidence type="ECO:0000256" key="7">
    <source>
        <dbReference type="ARBA" id="ARBA00023170"/>
    </source>
</evidence>
<evidence type="ECO:0000256" key="2">
    <source>
        <dbReference type="ARBA" id="ARBA00022606"/>
    </source>
</evidence>
<keyword evidence="5 9" id="KW-1133">Transmembrane helix</keyword>
<comment type="subcellular location">
    <subcellularLocation>
        <location evidence="1">Membrane</location>
        <topology evidence="1">Multi-pass membrane protein</topology>
    </subcellularLocation>
</comment>
<evidence type="ECO:0000256" key="1">
    <source>
        <dbReference type="ARBA" id="ARBA00004141"/>
    </source>
</evidence>
<feature type="transmembrane region" description="Helical" evidence="9">
    <location>
        <begin position="70"/>
        <end position="98"/>
    </location>
</feature>
<dbReference type="Pfam" id="PF02949">
    <property type="entry name" value="7tm_6"/>
    <property type="match status" value="1"/>
</dbReference>
<evidence type="ECO:0000256" key="6">
    <source>
        <dbReference type="ARBA" id="ARBA00023136"/>
    </source>
</evidence>
<dbReference type="Proteomes" id="UP001152798">
    <property type="component" value="Chromosome 4"/>
</dbReference>
<proteinExistence type="predicted"/>
<sequence>MEIRAKNVLGTDEYEQMSDYRNKRCERLVIFVFVYLSGLVQWIIRPIYEICNGRTGMIIEAWIPWDKDTIYGWAIVFILQFVHVTTAIMALIIIYVLYLSIVEMILCQIEVLHCALRKLDFSLPGADHHPPITLRYCVQQHQDILS</sequence>
<evidence type="ECO:0000256" key="3">
    <source>
        <dbReference type="ARBA" id="ARBA00022692"/>
    </source>
</evidence>
<evidence type="ECO:0000313" key="11">
    <source>
        <dbReference type="Proteomes" id="UP001152798"/>
    </source>
</evidence>
<feature type="transmembrane region" description="Helical" evidence="9">
    <location>
        <begin position="28"/>
        <end position="48"/>
    </location>
</feature>
<gene>
    <name evidence="10" type="ORF">NEZAVI_LOCUS8785</name>
</gene>
<keyword evidence="4" id="KW-0552">Olfaction</keyword>